<evidence type="ECO:0000313" key="4">
    <source>
        <dbReference type="EMBL" id="KKU63249.1"/>
    </source>
</evidence>
<feature type="transmembrane region" description="Helical" evidence="3">
    <location>
        <begin position="114"/>
        <end position="130"/>
    </location>
</feature>
<feature type="transmembrane region" description="Helical" evidence="3">
    <location>
        <begin position="280"/>
        <end position="302"/>
    </location>
</feature>
<evidence type="ECO:0000256" key="3">
    <source>
        <dbReference type="SAM" id="Phobius"/>
    </source>
</evidence>
<comment type="caution">
    <text evidence="4">The sequence shown here is derived from an EMBL/GenBank/DDBJ whole genome shotgun (WGS) entry which is preliminary data.</text>
</comment>
<proteinExistence type="predicted"/>
<dbReference type="AlphaFoldDB" id="A0A0G1S165"/>
<dbReference type="InterPro" id="IPR011990">
    <property type="entry name" value="TPR-like_helical_dom_sf"/>
</dbReference>
<feature type="transmembrane region" description="Helical" evidence="3">
    <location>
        <begin position="136"/>
        <end position="156"/>
    </location>
</feature>
<feature type="transmembrane region" description="Helical" evidence="3">
    <location>
        <begin position="340"/>
        <end position="357"/>
    </location>
</feature>
<feature type="transmembrane region" description="Helical" evidence="3">
    <location>
        <begin position="204"/>
        <end position="230"/>
    </location>
</feature>
<dbReference type="InterPro" id="IPR019734">
    <property type="entry name" value="TPR_rpt"/>
</dbReference>
<keyword evidence="3" id="KW-0472">Membrane</keyword>
<feature type="transmembrane region" description="Helical" evidence="3">
    <location>
        <begin position="251"/>
        <end position="268"/>
    </location>
</feature>
<dbReference type="SUPFAM" id="SSF48452">
    <property type="entry name" value="TPR-like"/>
    <property type="match status" value="1"/>
</dbReference>
<reference evidence="4 5" key="1">
    <citation type="journal article" date="2015" name="Nature">
        <title>rRNA introns, odd ribosomes, and small enigmatic genomes across a large radiation of phyla.</title>
        <authorList>
            <person name="Brown C.T."/>
            <person name="Hug L.A."/>
            <person name="Thomas B.C."/>
            <person name="Sharon I."/>
            <person name="Castelle C.J."/>
            <person name="Singh A."/>
            <person name="Wilkins M.J."/>
            <person name="Williams K.H."/>
            <person name="Banfield J.F."/>
        </authorList>
    </citation>
    <scope>NUCLEOTIDE SEQUENCE [LARGE SCALE GENOMIC DNA]</scope>
</reference>
<dbReference type="Proteomes" id="UP000034502">
    <property type="component" value="Unassembled WGS sequence"/>
</dbReference>
<accession>A0A0G1S165</accession>
<protein>
    <submittedName>
        <fullName evidence="4">Uncharacterized protein</fullName>
    </submittedName>
</protein>
<sequence length="564" mass="64289">MTEDTEKPILINTIFTIVMAGIIVFFPMLLNDFVWDDVVQIVQNGDIYSIKNIPGLFSTGNLGIFYRPVFYSTLAVLYSLSKLETFLYHFFQLSIHISNAVLVFLLFKRFIEKRLAFLLSLLFLIHPINAEAVVFISAVSDTLFVFFGLLALQLLMKKQDSLRTGITASIFLLLSLLTKEGGFLFIAIIFLYRLILRRQIFPSTLAILALPVGVYSVLRFYVANIFFAGVKIVPIAEASLAERILTIPKIVFYYISTFLFPVRLAISQHWVVRSATFGDFYLPLIFDLGAIVALTWMGIFIYKQQKQLFPAYIFFLSWFLIGLLPYLQLVPLDMTVAERWFYFPIIGLLGACGLLVDQIFGASKPGNKTALVLIPILVMFSLRTIVRTLNWSSGYALYSHDEKVETDNYLLKNNLAVELIKRDEHDTALTYAEEAIRLNSDWGKSWSTAGTIYLIKKDFPKANHYFRESLKRDWGNFGAYYYLGQSLLTTREYLSAKEWIEQGLKSFPDNGELTGMLAMAEYGLGNQPRALDLAKKAVSWSPGPQTQLIYDTILNQKQFSLEQP</sequence>
<dbReference type="PANTHER" id="PTHR44227:SF3">
    <property type="entry name" value="PROTEIN O-MANNOSYL-TRANSFERASE TMTC4"/>
    <property type="match status" value="1"/>
</dbReference>
<dbReference type="Gene3D" id="1.25.40.10">
    <property type="entry name" value="Tetratricopeptide repeat domain"/>
    <property type="match status" value="1"/>
</dbReference>
<keyword evidence="1" id="KW-0677">Repeat</keyword>
<organism evidence="4 5">
    <name type="scientific">Candidatus Amesbacteria bacterium GW2011_GWC1_47_15</name>
    <dbReference type="NCBI Taxonomy" id="1618364"/>
    <lineage>
        <taxon>Bacteria</taxon>
        <taxon>Candidatus Amesiibacteriota</taxon>
    </lineage>
</organism>
<name>A0A0G1S165_9BACT</name>
<feature type="transmembrane region" description="Helical" evidence="3">
    <location>
        <begin position="168"/>
        <end position="192"/>
    </location>
</feature>
<dbReference type="PANTHER" id="PTHR44227">
    <property type="match status" value="1"/>
</dbReference>
<feature type="transmembrane region" description="Helical" evidence="3">
    <location>
        <begin position="86"/>
        <end position="107"/>
    </location>
</feature>
<feature type="transmembrane region" description="Helical" evidence="3">
    <location>
        <begin position="309"/>
        <end position="328"/>
    </location>
</feature>
<feature type="transmembrane region" description="Helical" evidence="3">
    <location>
        <begin position="9"/>
        <end position="30"/>
    </location>
</feature>
<dbReference type="EMBL" id="LCNU01000029">
    <property type="protein sequence ID" value="KKU63249.1"/>
    <property type="molecule type" value="Genomic_DNA"/>
</dbReference>
<keyword evidence="3" id="KW-0812">Transmembrane</keyword>
<evidence type="ECO:0000256" key="1">
    <source>
        <dbReference type="ARBA" id="ARBA00022737"/>
    </source>
</evidence>
<dbReference type="InterPro" id="IPR052346">
    <property type="entry name" value="O-mannosyl-transferase_TMTC"/>
</dbReference>
<dbReference type="STRING" id="1618364.UX86_C0029G0020"/>
<evidence type="ECO:0000313" key="5">
    <source>
        <dbReference type="Proteomes" id="UP000034502"/>
    </source>
</evidence>
<keyword evidence="3" id="KW-1133">Transmembrane helix</keyword>
<feature type="transmembrane region" description="Helical" evidence="3">
    <location>
        <begin position="369"/>
        <end position="386"/>
    </location>
</feature>
<gene>
    <name evidence="4" type="ORF">UX86_C0029G0020</name>
</gene>
<evidence type="ECO:0000256" key="2">
    <source>
        <dbReference type="ARBA" id="ARBA00022803"/>
    </source>
</evidence>
<dbReference type="SMART" id="SM00028">
    <property type="entry name" value="TPR"/>
    <property type="match status" value="3"/>
</dbReference>
<keyword evidence="2" id="KW-0802">TPR repeat</keyword>